<feature type="domain" description="ERAP1-like C-terminal" evidence="1">
    <location>
        <begin position="6"/>
        <end position="81"/>
    </location>
</feature>
<proteinExistence type="predicted"/>
<evidence type="ECO:0000259" key="1">
    <source>
        <dbReference type="Pfam" id="PF11838"/>
    </source>
</evidence>
<reference evidence="3" key="1">
    <citation type="submission" date="2010-08" db="EMBL/GenBank/DDBJ databases">
        <authorList>
            <consortium name="Caenorhabditis japonica Sequencing Consortium"/>
            <person name="Wilson R.K."/>
        </authorList>
    </citation>
    <scope>NUCLEOTIDE SEQUENCE [LARGE SCALE GENOMIC DNA]</scope>
    <source>
        <strain evidence="3">DF5081</strain>
    </source>
</reference>
<dbReference type="Pfam" id="PF11838">
    <property type="entry name" value="ERAP1_C"/>
    <property type="match status" value="1"/>
</dbReference>
<accession>A0A8R1DG44</accession>
<name>A0A8R1DG44_CAEJA</name>
<evidence type="ECO:0000313" key="3">
    <source>
        <dbReference type="Proteomes" id="UP000005237"/>
    </source>
</evidence>
<dbReference type="Gene3D" id="1.25.50.20">
    <property type="match status" value="1"/>
</dbReference>
<protein>
    <submittedName>
        <fullName evidence="2">ERAP1_C domain-containing protein</fullName>
    </submittedName>
</protein>
<dbReference type="InterPro" id="IPR024571">
    <property type="entry name" value="ERAP1-like_C_dom"/>
</dbReference>
<keyword evidence="3" id="KW-1185">Reference proteome</keyword>
<evidence type="ECO:0000313" key="2">
    <source>
        <dbReference type="EnsemblMetazoa" id="CJA01825.1"/>
    </source>
</evidence>
<dbReference type="AlphaFoldDB" id="A0A8R1DG44"/>
<organism evidence="2 3">
    <name type="scientific">Caenorhabditis japonica</name>
    <dbReference type="NCBI Taxonomy" id="281687"/>
    <lineage>
        <taxon>Eukaryota</taxon>
        <taxon>Metazoa</taxon>
        <taxon>Ecdysozoa</taxon>
        <taxon>Nematoda</taxon>
        <taxon>Chromadorea</taxon>
        <taxon>Rhabditida</taxon>
        <taxon>Rhabditina</taxon>
        <taxon>Rhabditomorpha</taxon>
        <taxon>Rhabditoidea</taxon>
        <taxon>Rhabditidae</taxon>
        <taxon>Peloderinae</taxon>
        <taxon>Caenorhabditis</taxon>
    </lineage>
</organism>
<sequence>MLDALKKEGSAFRLQDCGSLFRKISSNDAASDSMLNFMTERWDEILERLGKDRSIFQEILSSITSTINTRGDLEKLRNFRTRVKSAEQYGIEKLEEPIEVAISWRETNQKFVTQYVEELTKQLRN</sequence>
<dbReference type="EnsemblMetazoa" id="CJA01825.1">
    <property type="protein sequence ID" value="CJA01825.1"/>
    <property type="gene ID" value="WBGene00121029"/>
</dbReference>
<reference evidence="2" key="2">
    <citation type="submission" date="2022-06" db="UniProtKB">
        <authorList>
            <consortium name="EnsemblMetazoa"/>
        </authorList>
    </citation>
    <scope>IDENTIFICATION</scope>
    <source>
        <strain evidence="2">DF5081</strain>
    </source>
</reference>
<dbReference type="Proteomes" id="UP000005237">
    <property type="component" value="Unassembled WGS sequence"/>
</dbReference>